<name>A0A8B9U592_9AVES</name>
<reference evidence="5" key="2">
    <citation type="submission" date="2025-09" db="UniProtKB">
        <authorList>
            <consortium name="Ensembl"/>
        </authorList>
    </citation>
    <scope>IDENTIFICATION</scope>
</reference>
<evidence type="ECO:0000313" key="5">
    <source>
        <dbReference type="Ensembl" id="ENSAZOP00000004013.1"/>
    </source>
</evidence>
<evidence type="ECO:0000256" key="1">
    <source>
        <dbReference type="ARBA" id="ARBA00022723"/>
    </source>
</evidence>
<dbReference type="Ensembl" id="ENSAZOT00000004283.1">
    <property type="protein sequence ID" value="ENSAZOP00000004013.1"/>
    <property type="gene ID" value="ENSAZOG00000002589.1"/>
</dbReference>
<sequence>MCLSTTHNQRLPSQQLNAISFGWNCCELVSLCQGERGTRQAVSHDGKLSLEEFQAFFSDGTLNEEELEKLFHTIDSDNTNNVDTKELCDYFADHMGDYEDVLASLETLNLSILKAMDYTKRVSPNSASCPMGSEQSVQILHEQSK</sequence>
<evidence type="ECO:0000256" key="3">
    <source>
        <dbReference type="SAM" id="MobiDB-lite"/>
    </source>
</evidence>
<dbReference type="PANTHER" id="PTHR12178:SF2">
    <property type="entry name" value="N-TERMINAL EF-HAND CALCIUM-BINDING PROTEIN 2"/>
    <property type="match status" value="1"/>
</dbReference>
<dbReference type="GO" id="GO:0005737">
    <property type="term" value="C:cytoplasm"/>
    <property type="evidence" value="ECO:0007669"/>
    <property type="project" value="TreeGrafter"/>
</dbReference>
<dbReference type="InterPro" id="IPR018247">
    <property type="entry name" value="EF_Hand_1_Ca_BS"/>
</dbReference>
<organism evidence="5 6">
    <name type="scientific">Anas zonorhyncha</name>
    <name type="common">Eastern spot-billed duck</name>
    <dbReference type="NCBI Taxonomy" id="75864"/>
    <lineage>
        <taxon>Eukaryota</taxon>
        <taxon>Metazoa</taxon>
        <taxon>Chordata</taxon>
        <taxon>Craniata</taxon>
        <taxon>Vertebrata</taxon>
        <taxon>Euteleostomi</taxon>
        <taxon>Archelosauria</taxon>
        <taxon>Archosauria</taxon>
        <taxon>Dinosauria</taxon>
        <taxon>Saurischia</taxon>
        <taxon>Theropoda</taxon>
        <taxon>Coelurosauria</taxon>
        <taxon>Aves</taxon>
        <taxon>Neognathae</taxon>
        <taxon>Galloanserae</taxon>
        <taxon>Anseriformes</taxon>
        <taxon>Anatidae</taxon>
        <taxon>Anatinae</taxon>
        <taxon>Anas</taxon>
    </lineage>
</organism>
<accession>A0A8B9U592</accession>
<dbReference type="PANTHER" id="PTHR12178">
    <property type="entry name" value="EF-HAND DOMAIN-CONTAINING PROTEIN"/>
    <property type="match status" value="1"/>
</dbReference>
<dbReference type="AlphaFoldDB" id="A0A8B9U592"/>
<proteinExistence type="predicted"/>
<dbReference type="PROSITE" id="PS00018">
    <property type="entry name" value="EF_HAND_1"/>
    <property type="match status" value="1"/>
</dbReference>
<protein>
    <recommendedName>
        <fullName evidence="4">EF-hand domain-containing protein</fullName>
    </recommendedName>
</protein>
<dbReference type="InterPro" id="IPR002048">
    <property type="entry name" value="EF_hand_dom"/>
</dbReference>
<evidence type="ECO:0000259" key="4">
    <source>
        <dbReference type="PROSITE" id="PS50222"/>
    </source>
</evidence>
<keyword evidence="1" id="KW-0479">Metal-binding</keyword>
<feature type="domain" description="EF-hand" evidence="4">
    <location>
        <begin position="62"/>
        <end position="97"/>
    </location>
</feature>
<dbReference type="Gene3D" id="1.10.238.10">
    <property type="entry name" value="EF-hand"/>
    <property type="match status" value="1"/>
</dbReference>
<dbReference type="GO" id="GO:0042984">
    <property type="term" value="P:regulation of amyloid precursor protein biosynthetic process"/>
    <property type="evidence" value="ECO:0007669"/>
    <property type="project" value="TreeGrafter"/>
</dbReference>
<feature type="compositionally biased region" description="Polar residues" evidence="3">
    <location>
        <begin position="124"/>
        <end position="138"/>
    </location>
</feature>
<evidence type="ECO:0000313" key="6">
    <source>
        <dbReference type="Proteomes" id="UP000694549"/>
    </source>
</evidence>
<dbReference type="Proteomes" id="UP000694549">
    <property type="component" value="Unplaced"/>
</dbReference>
<dbReference type="InterPro" id="IPR011992">
    <property type="entry name" value="EF-hand-dom_pair"/>
</dbReference>
<dbReference type="InterPro" id="IPR039862">
    <property type="entry name" value="NECAB1/2/3"/>
</dbReference>
<dbReference type="PROSITE" id="PS50222">
    <property type="entry name" value="EF_HAND_2"/>
    <property type="match status" value="1"/>
</dbReference>
<keyword evidence="6" id="KW-1185">Reference proteome</keyword>
<dbReference type="SUPFAM" id="SSF47473">
    <property type="entry name" value="EF-hand"/>
    <property type="match status" value="1"/>
</dbReference>
<keyword evidence="2" id="KW-0106">Calcium</keyword>
<dbReference type="GO" id="GO:0005509">
    <property type="term" value="F:calcium ion binding"/>
    <property type="evidence" value="ECO:0007669"/>
    <property type="project" value="InterPro"/>
</dbReference>
<evidence type="ECO:0000256" key="2">
    <source>
        <dbReference type="ARBA" id="ARBA00022837"/>
    </source>
</evidence>
<reference evidence="5" key="1">
    <citation type="submission" date="2025-08" db="UniProtKB">
        <authorList>
            <consortium name="Ensembl"/>
        </authorList>
    </citation>
    <scope>IDENTIFICATION</scope>
</reference>
<feature type="region of interest" description="Disordered" evidence="3">
    <location>
        <begin position="124"/>
        <end position="145"/>
    </location>
</feature>